<evidence type="ECO:0000313" key="2">
    <source>
        <dbReference type="EMBL" id="KAE9401921.1"/>
    </source>
</evidence>
<dbReference type="GO" id="GO:0030170">
    <property type="term" value="F:pyridoxal phosphate binding"/>
    <property type="evidence" value="ECO:0007669"/>
    <property type="project" value="InterPro"/>
</dbReference>
<proteinExistence type="predicted"/>
<dbReference type="SUPFAM" id="SSF50800">
    <property type="entry name" value="PK beta-barrel domain-like"/>
    <property type="match status" value="1"/>
</dbReference>
<gene>
    <name evidence="2" type="ORF">BT96DRAFT_817201</name>
</gene>
<sequence length="322" mass="35528">MASQTAVYQGIQVSKILVHPIKSCRGTSVQSCRYTPEGLENDRRFCIVEADTHKVITAREVAKMVLISPRIEVDEKSPHGGVLFVSFPDDSGCESFSVPLYPIEEKWERLSDVDMWGCIMDGFVCESTSGRSPSAILSAYFERPVHLAVKGSKPRPCDPTDLFPSLKATAWYQDGYPLLVLSEESIDVLHEEIRSRIGTQGIEDQWSEREFVIERFRPNIVLRGAGPFAEDNFEEIGINSENAGTAPGILLVNKCARCLLPNVCPETGVPDKAVPYKVLMKFRIGLDPRNKMKPCVGCNGVPLGSAVVKVGDLVTVKKIITV</sequence>
<organism evidence="2 3">
    <name type="scientific">Gymnopus androsaceus JB14</name>
    <dbReference type="NCBI Taxonomy" id="1447944"/>
    <lineage>
        <taxon>Eukaryota</taxon>
        <taxon>Fungi</taxon>
        <taxon>Dikarya</taxon>
        <taxon>Basidiomycota</taxon>
        <taxon>Agaricomycotina</taxon>
        <taxon>Agaricomycetes</taxon>
        <taxon>Agaricomycetidae</taxon>
        <taxon>Agaricales</taxon>
        <taxon>Marasmiineae</taxon>
        <taxon>Omphalotaceae</taxon>
        <taxon>Gymnopus</taxon>
    </lineage>
</organism>
<dbReference type="OrthoDB" id="17255at2759"/>
<dbReference type="EMBL" id="ML769440">
    <property type="protein sequence ID" value="KAE9401921.1"/>
    <property type="molecule type" value="Genomic_DNA"/>
</dbReference>
<protein>
    <recommendedName>
        <fullName evidence="1">MOSC domain-containing protein</fullName>
    </recommendedName>
</protein>
<keyword evidence="3" id="KW-1185">Reference proteome</keyword>
<dbReference type="InterPro" id="IPR005303">
    <property type="entry name" value="MOCOS_middle"/>
</dbReference>
<dbReference type="Proteomes" id="UP000799118">
    <property type="component" value="Unassembled WGS sequence"/>
</dbReference>
<dbReference type="GO" id="GO:0003824">
    <property type="term" value="F:catalytic activity"/>
    <property type="evidence" value="ECO:0007669"/>
    <property type="project" value="InterPro"/>
</dbReference>
<dbReference type="GO" id="GO:0030151">
    <property type="term" value="F:molybdenum ion binding"/>
    <property type="evidence" value="ECO:0007669"/>
    <property type="project" value="InterPro"/>
</dbReference>
<dbReference type="PANTHER" id="PTHR14237:SF19">
    <property type="entry name" value="MITOCHONDRIAL AMIDOXIME REDUCING COMPONENT 1"/>
    <property type="match status" value="1"/>
</dbReference>
<reference evidence="2" key="1">
    <citation type="journal article" date="2019" name="Environ. Microbiol.">
        <title>Fungal ecological strategies reflected in gene transcription - a case study of two litter decomposers.</title>
        <authorList>
            <person name="Barbi F."/>
            <person name="Kohler A."/>
            <person name="Barry K."/>
            <person name="Baskaran P."/>
            <person name="Daum C."/>
            <person name="Fauchery L."/>
            <person name="Ihrmark K."/>
            <person name="Kuo A."/>
            <person name="LaButti K."/>
            <person name="Lipzen A."/>
            <person name="Morin E."/>
            <person name="Grigoriev I.V."/>
            <person name="Henrissat B."/>
            <person name="Lindahl B."/>
            <person name="Martin F."/>
        </authorList>
    </citation>
    <scope>NUCLEOTIDE SEQUENCE</scope>
    <source>
        <strain evidence="2">JB14</strain>
    </source>
</reference>
<dbReference type="PROSITE" id="PS51340">
    <property type="entry name" value="MOSC"/>
    <property type="match status" value="1"/>
</dbReference>
<dbReference type="Pfam" id="PF03476">
    <property type="entry name" value="MOSC_N"/>
    <property type="match status" value="1"/>
</dbReference>
<evidence type="ECO:0000313" key="3">
    <source>
        <dbReference type="Proteomes" id="UP000799118"/>
    </source>
</evidence>
<dbReference type="AlphaFoldDB" id="A0A6A4HVM0"/>
<dbReference type="PANTHER" id="PTHR14237">
    <property type="entry name" value="MOLYBDOPTERIN COFACTOR SULFURASE MOSC"/>
    <property type="match status" value="1"/>
</dbReference>
<dbReference type="SUPFAM" id="SSF141673">
    <property type="entry name" value="MOSC N-terminal domain-like"/>
    <property type="match status" value="1"/>
</dbReference>
<dbReference type="Pfam" id="PF03473">
    <property type="entry name" value="MOSC"/>
    <property type="match status" value="1"/>
</dbReference>
<accession>A0A6A4HVM0</accession>
<feature type="domain" description="MOSC" evidence="1">
    <location>
        <begin position="152"/>
        <end position="317"/>
    </location>
</feature>
<name>A0A6A4HVM0_9AGAR</name>
<dbReference type="InterPro" id="IPR011037">
    <property type="entry name" value="Pyrv_Knase-like_insert_dom_sf"/>
</dbReference>
<evidence type="ECO:0000259" key="1">
    <source>
        <dbReference type="PROSITE" id="PS51340"/>
    </source>
</evidence>
<dbReference type="InterPro" id="IPR005302">
    <property type="entry name" value="MoCF_Sase_C"/>
</dbReference>